<name>A0A813YGQ7_9BILA</name>
<sequence length="416" mass="48216">MTLLDIHAAKKEILNAPITSNHASIKQKSIPCCFVLSQKRDETTYPTIFAFLKDLALSLNIYLNPKKIMADFEQASTKAFRFPVPMLKSKGVGSIFRFINSLGALALLPIEKVEEAFIFIKTLTTNEPKCDQLNNYFEQQWIKNDLFPLIDQQETSNLQPIYPDNLNQIAEVYSSIEQIQTVFNEPPYQIEIIEREETYELDEEVEINEITGVGEPVQIAELEQPVQIAELEQRVQIAELEQPVQIAELEQRVQIAELEQPVQQVEIFQIVQTQQPELTYTTLTSVPTVSHRPRLAEILKDIDLNNLDDEEVDYIGMISNKQALEKINSERELRKKERAQTEKLIEYRISSITEKQKVNEVHKIWETSVLSKRICISQCDKIKAIKNMEKRIREEEEYNLHIRFLERNQTASTIKP</sequence>
<accession>A0A813YGQ7</accession>
<evidence type="ECO:0000313" key="2">
    <source>
        <dbReference type="Proteomes" id="UP000663879"/>
    </source>
</evidence>
<evidence type="ECO:0000313" key="1">
    <source>
        <dbReference type="EMBL" id="CAF0884111.1"/>
    </source>
</evidence>
<keyword evidence="2" id="KW-1185">Reference proteome</keyword>
<comment type="caution">
    <text evidence="1">The sequence shown here is derived from an EMBL/GenBank/DDBJ whole genome shotgun (WGS) entry which is preliminary data.</text>
</comment>
<dbReference type="EMBL" id="CAJNOC010001691">
    <property type="protein sequence ID" value="CAF0884111.1"/>
    <property type="molecule type" value="Genomic_DNA"/>
</dbReference>
<evidence type="ECO:0008006" key="3">
    <source>
        <dbReference type="Google" id="ProtNLM"/>
    </source>
</evidence>
<organism evidence="1 2">
    <name type="scientific">Brachionus calyciflorus</name>
    <dbReference type="NCBI Taxonomy" id="104777"/>
    <lineage>
        <taxon>Eukaryota</taxon>
        <taxon>Metazoa</taxon>
        <taxon>Spiralia</taxon>
        <taxon>Gnathifera</taxon>
        <taxon>Rotifera</taxon>
        <taxon>Eurotatoria</taxon>
        <taxon>Monogononta</taxon>
        <taxon>Pseudotrocha</taxon>
        <taxon>Ploima</taxon>
        <taxon>Brachionidae</taxon>
        <taxon>Brachionus</taxon>
    </lineage>
</organism>
<protein>
    <recommendedName>
        <fullName evidence="3">MULE transposase domain-containing protein</fullName>
    </recommendedName>
</protein>
<reference evidence="1" key="1">
    <citation type="submission" date="2021-02" db="EMBL/GenBank/DDBJ databases">
        <authorList>
            <person name="Nowell W R."/>
        </authorList>
    </citation>
    <scope>NUCLEOTIDE SEQUENCE</scope>
    <source>
        <strain evidence="1">Ploen Becks lab</strain>
    </source>
</reference>
<proteinExistence type="predicted"/>
<gene>
    <name evidence="1" type="ORF">OXX778_LOCUS10569</name>
</gene>
<dbReference type="OrthoDB" id="90756at2759"/>
<dbReference type="AlphaFoldDB" id="A0A813YGQ7"/>
<dbReference type="Proteomes" id="UP000663879">
    <property type="component" value="Unassembled WGS sequence"/>
</dbReference>